<keyword evidence="2" id="KW-1185">Reference proteome</keyword>
<name>A0ABR1RRK5_9PEZI</name>
<reference evidence="1 2" key="1">
    <citation type="submission" date="2023-01" db="EMBL/GenBank/DDBJ databases">
        <title>Analysis of 21 Apiospora genomes using comparative genomics revels a genus with tremendous synthesis potential of carbohydrate active enzymes and secondary metabolites.</title>
        <authorList>
            <person name="Sorensen T."/>
        </authorList>
    </citation>
    <scope>NUCLEOTIDE SEQUENCE [LARGE SCALE GENOMIC DNA]</scope>
    <source>
        <strain evidence="1 2">CBS 33761</strain>
    </source>
</reference>
<protein>
    <submittedName>
        <fullName evidence="1">Uncharacterized protein</fullName>
    </submittedName>
</protein>
<proteinExistence type="predicted"/>
<dbReference type="EMBL" id="JAQQWK010000013">
    <property type="protein sequence ID" value="KAK8017487.1"/>
    <property type="molecule type" value="Genomic_DNA"/>
</dbReference>
<gene>
    <name evidence="1" type="ORF">PG993_013813</name>
</gene>
<accession>A0ABR1RRK5</accession>
<evidence type="ECO:0000313" key="2">
    <source>
        <dbReference type="Proteomes" id="UP001444661"/>
    </source>
</evidence>
<organism evidence="1 2">
    <name type="scientific">Apiospora rasikravindrae</name>
    <dbReference type="NCBI Taxonomy" id="990691"/>
    <lineage>
        <taxon>Eukaryota</taxon>
        <taxon>Fungi</taxon>
        <taxon>Dikarya</taxon>
        <taxon>Ascomycota</taxon>
        <taxon>Pezizomycotina</taxon>
        <taxon>Sordariomycetes</taxon>
        <taxon>Xylariomycetidae</taxon>
        <taxon>Amphisphaeriales</taxon>
        <taxon>Apiosporaceae</taxon>
        <taxon>Apiospora</taxon>
    </lineage>
</organism>
<evidence type="ECO:0000313" key="1">
    <source>
        <dbReference type="EMBL" id="KAK8017487.1"/>
    </source>
</evidence>
<comment type="caution">
    <text evidence="1">The sequence shown here is derived from an EMBL/GenBank/DDBJ whole genome shotgun (WGS) entry which is preliminary data.</text>
</comment>
<dbReference type="Proteomes" id="UP001444661">
    <property type="component" value="Unassembled WGS sequence"/>
</dbReference>
<sequence>MTGCVCAIEGSVFPPIRTKPASCPVLNLAIIFEASLCISFMSIAGLEPAVIDLSEWADGCWS</sequence>